<evidence type="ECO:0000256" key="1">
    <source>
        <dbReference type="ARBA" id="ARBA00006817"/>
    </source>
</evidence>
<reference evidence="3" key="1">
    <citation type="journal article" date="2007" name="Mol. Biosyst.">
        <title>The tallysomycin biosynthetic gene cluster from Streptoalloteichus hindustanus E465-94 ATCC 31158 unveiling new insights into the biosynthesis of the bleomycin family of antitumor antibiotics.</title>
        <authorList>
            <person name="Tao M."/>
            <person name="Wang L."/>
            <person name="Wendt-Pienkowski E."/>
            <person name="George N.P."/>
            <person name="Galm U."/>
            <person name="Zhang G."/>
            <person name="Coughlin J.M."/>
            <person name="Shen B."/>
        </authorList>
    </citation>
    <scope>NUCLEOTIDE SEQUENCE</scope>
    <source>
        <strain evidence="3">ATCC 31158</strain>
    </source>
</reference>
<evidence type="ECO:0000259" key="2">
    <source>
        <dbReference type="Pfam" id="PF08327"/>
    </source>
</evidence>
<dbReference type="AlphaFoldDB" id="A4KUD7"/>
<dbReference type="CDD" id="cd07826">
    <property type="entry name" value="SRPBCC_CalC_Aha1-like_9"/>
    <property type="match status" value="1"/>
</dbReference>
<dbReference type="Pfam" id="PF08327">
    <property type="entry name" value="AHSA1"/>
    <property type="match status" value="1"/>
</dbReference>
<comment type="similarity">
    <text evidence="1">Belongs to the AHA1 family.</text>
</comment>
<feature type="domain" description="Activator of Hsp90 ATPase homologue 1/2-like C-terminal" evidence="2">
    <location>
        <begin position="26"/>
        <end position="157"/>
    </location>
</feature>
<sequence length="160" mass="17673">MTTTGNRTSIEADPVLPTIRVVREFDAPPARVYRAWTDPALVVRWMGANDLTLRLDTWDARTGGSYRYAAPRDGAEVAAFYGSFHELRPNERLVQTMTYEGLPDGVCLETITFEDLGDGRTRTTSVTVVDTMEARDGLLVSTEHGVVEGFARMDSLLAEG</sequence>
<dbReference type="EMBL" id="EF032505">
    <property type="protein sequence ID" value="ABL74965.1"/>
    <property type="molecule type" value="Genomic_DNA"/>
</dbReference>
<dbReference type="InterPro" id="IPR013538">
    <property type="entry name" value="ASHA1/2-like_C"/>
</dbReference>
<protein>
    <submittedName>
        <fullName evidence="3">Orf (-)1</fullName>
    </submittedName>
</protein>
<accession>A4KUD7</accession>
<name>A4KUD7_STRHI</name>
<dbReference type="InterPro" id="IPR023393">
    <property type="entry name" value="START-like_dom_sf"/>
</dbReference>
<dbReference type="SUPFAM" id="SSF55961">
    <property type="entry name" value="Bet v1-like"/>
    <property type="match status" value="1"/>
</dbReference>
<proteinExistence type="inferred from homology"/>
<evidence type="ECO:0000313" key="3">
    <source>
        <dbReference type="EMBL" id="ABL74965.1"/>
    </source>
</evidence>
<dbReference type="Gene3D" id="3.30.530.20">
    <property type="match status" value="1"/>
</dbReference>
<organism evidence="3">
    <name type="scientific">Streptoalloteichus hindustanus</name>
    <dbReference type="NCBI Taxonomy" id="2017"/>
    <lineage>
        <taxon>Bacteria</taxon>
        <taxon>Bacillati</taxon>
        <taxon>Actinomycetota</taxon>
        <taxon>Actinomycetes</taxon>
        <taxon>Pseudonocardiales</taxon>
        <taxon>Pseudonocardiaceae</taxon>
        <taxon>Streptoalloteichus</taxon>
    </lineage>
</organism>